<gene>
    <name evidence="2" type="ORF">G3I50_23330</name>
</gene>
<sequence length="176" mass="18823">MSYPDPFDERSPWDEPPDTPTPKKENPPVASAVNGPAPFEIGFTLKAGNGFDSEWITPRVSGHDAAETAQRGAELLTALKSEGLIDLNSKAAEYTRSQYKGGTGNPGGGSAPKRFNNGRVESAEATPTSVAGDNCPHGRSLVKKPTWTAMFCDGPDGDKCEPLWQDKKTGQFKANK</sequence>
<reference evidence="2 3" key="1">
    <citation type="submission" date="2020-01" db="EMBL/GenBank/DDBJ databases">
        <title>Insect and environment-associated Actinomycetes.</title>
        <authorList>
            <person name="Currrie C."/>
            <person name="Chevrette M."/>
            <person name="Carlson C."/>
            <person name="Stubbendieck R."/>
            <person name="Wendt-Pienkowski E."/>
        </authorList>
    </citation>
    <scope>NUCLEOTIDE SEQUENCE [LARGE SCALE GENOMIC DNA]</scope>
    <source>
        <strain evidence="2 3">SID7590</strain>
    </source>
</reference>
<protein>
    <submittedName>
        <fullName evidence="2">Uncharacterized protein</fullName>
    </submittedName>
</protein>
<dbReference type="AlphaFoldDB" id="A0A7K3S2I8"/>
<name>A0A7K3S2I8_9ACTN</name>
<feature type="compositionally biased region" description="Gly residues" evidence="1">
    <location>
        <begin position="101"/>
        <end position="110"/>
    </location>
</feature>
<evidence type="ECO:0000313" key="2">
    <source>
        <dbReference type="EMBL" id="NEC21152.1"/>
    </source>
</evidence>
<evidence type="ECO:0000256" key="1">
    <source>
        <dbReference type="SAM" id="MobiDB-lite"/>
    </source>
</evidence>
<dbReference type="EMBL" id="JAAGMP010001046">
    <property type="protein sequence ID" value="NEC21152.1"/>
    <property type="molecule type" value="Genomic_DNA"/>
</dbReference>
<feature type="region of interest" description="Disordered" evidence="1">
    <location>
        <begin position="155"/>
        <end position="176"/>
    </location>
</feature>
<accession>A0A7K3S2I8</accession>
<feature type="region of interest" description="Disordered" evidence="1">
    <location>
        <begin position="96"/>
        <end position="141"/>
    </location>
</feature>
<proteinExistence type="predicted"/>
<dbReference type="Proteomes" id="UP000469670">
    <property type="component" value="Unassembled WGS sequence"/>
</dbReference>
<organism evidence="2 3">
    <name type="scientific">Streptomyces parvus</name>
    <dbReference type="NCBI Taxonomy" id="66428"/>
    <lineage>
        <taxon>Bacteria</taxon>
        <taxon>Bacillati</taxon>
        <taxon>Actinomycetota</taxon>
        <taxon>Actinomycetes</taxon>
        <taxon>Kitasatosporales</taxon>
        <taxon>Streptomycetaceae</taxon>
        <taxon>Streptomyces</taxon>
    </lineage>
</organism>
<dbReference type="RefSeq" id="WP_164205127.1">
    <property type="nucleotide sequence ID" value="NZ_JAAGMP010001046.1"/>
</dbReference>
<feature type="region of interest" description="Disordered" evidence="1">
    <location>
        <begin position="1"/>
        <end position="40"/>
    </location>
</feature>
<evidence type="ECO:0000313" key="3">
    <source>
        <dbReference type="Proteomes" id="UP000469670"/>
    </source>
</evidence>
<feature type="compositionally biased region" description="Basic and acidic residues" evidence="1">
    <location>
        <begin position="156"/>
        <end position="169"/>
    </location>
</feature>
<comment type="caution">
    <text evidence="2">The sequence shown here is derived from an EMBL/GenBank/DDBJ whole genome shotgun (WGS) entry which is preliminary data.</text>
</comment>